<dbReference type="PANTHER" id="PTHR39188">
    <property type="entry name" value="MEMBRANE-ASSOCIATED ZINC METALLOPROTEASE M50B"/>
    <property type="match status" value="1"/>
</dbReference>
<dbReference type="GO" id="GO:0006508">
    <property type="term" value="P:proteolysis"/>
    <property type="evidence" value="ECO:0007669"/>
    <property type="project" value="UniProtKB-KW"/>
</dbReference>
<name>A0A926VKN3_9CYAN</name>
<dbReference type="AlphaFoldDB" id="A0A926VKN3"/>
<accession>A0A926VKN3</accession>
<keyword evidence="8" id="KW-0862">Zinc</keyword>
<comment type="cofactor">
    <cofactor evidence="1">
        <name>Zn(2+)</name>
        <dbReference type="ChEBI" id="CHEBI:29105"/>
    </cofactor>
</comment>
<gene>
    <name evidence="14" type="ORF">H6G03_31045</name>
</gene>
<comment type="subcellular location">
    <subcellularLocation>
        <location evidence="2">Membrane</location>
        <topology evidence="2">Multi-pass membrane protein</topology>
    </subcellularLocation>
</comment>
<keyword evidence="6" id="KW-0479">Metal-binding</keyword>
<keyword evidence="15" id="KW-1185">Reference proteome</keyword>
<dbReference type="GO" id="GO:0008237">
    <property type="term" value="F:metallopeptidase activity"/>
    <property type="evidence" value="ECO:0007669"/>
    <property type="project" value="UniProtKB-KW"/>
</dbReference>
<comment type="similarity">
    <text evidence="3">Belongs to the peptidase M50B family.</text>
</comment>
<evidence type="ECO:0000256" key="2">
    <source>
        <dbReference type="ARBA" id="ARBA00004141"/>
    </source>
</evidence>
<feature type="transmembrane region" description="Helical" evidence="12">
    <location>
        <begin position="275"/>
        <end position="306"/>
    </location>
</feature>
<evidence type="ECO:0000256" key="1">
    <source>
        <dbReference type="ARBA" id="ARBA00001947"/>
    </source>
</evidence>
<feature type="transmembrane region" description="Helical" evidence="12">
    <location>
        <begin position="349"/>
        <end position="369"/>
    </location>
</feature>
<evidence type="ECO:0000259" key="13">
    <source>
        <dbReference type="Pfam" id="PF02163"/>
    </source>
</evidence>
<keyword evidence="4" id="KW-0645">Protease</keyword>
<feature type="transmembrane region" description="Helical" evidence="12">
    <location>
        <begin position="445"/>
        <end position="462"/>
    </location>
</feature>
<dbReference type="InterPro" id="IPR008915">
    <property type="entry name" value="Peptidase_M50"/>
</dbReference>
<dbReference type="RefSeq" id="WP_190473793.1">
    <property type="nucleotide sequence ID" value="NZ_JACJPW010000122.1"/>
</dbReference>
<sequence length="561" mass="63705">MQYLIYGLAIYGLVLGAGYFLIFQRLLNLTLQYSKITIDRDNETPDYVKELFKIPVNEIEKLGFQFCCYCQEDNIFGDKHWQVLLFNNNCQTFAQAIMSVLPDRGNQANIYFYTYFEDGVVLLTMNGLVHSIIGEMPATIIQDPYAVTTEEQWQVHQEKLNQLARDKQPRNLSLEAFVESIDSHHSAYINHLLVSKQITRQKGQDLFDIPVLTALKTALKIKRGTSKYTKLLKQRAVRAKMSPIENVEIPVEVEVEAFHILDKWEQRRAKKNLKLWFFIVSLLLFLLSFTAFFNAETLLILIAVLFLHELGHWLAMKLYGYENTSIFFLPFFGAAATGRKDNATLSEKVIVLLAGPLPGLLLGAGIGITMQANGNIHDSNVLFMAISLLVVINYLNLLPIMPLDGGRIVNILLFSRHPYTDVFFKIITVSIFIFAGFGLGEAPLLPLGFLVAITIPSSFRSAKVLQKLQQMRLHQNEDAKNLLASIFHTIKKSGYASLNFAQKYRLAKDIIQRYQESYASLTTRLSLLALYLLSLVGGLVLVVLTFVPLRYLSIIFLNLVR</sequence>
<reference evidence="14" key="2">
    <citation type="submission" date="2020-08" db="EMBL/GenBank/DDBJ databases">
        <authorList>
            <person name="Chen M."/>
            <person name="Teng W."/>
            <person name="Zhao L."/>
            <person name="Hu C."/>
            <person name="Zhou Y."/>
            <person name="Han B."/>
            <person name="Song L."/>
            <person name="Shu W."/>
        </authorList>
    </citation>
    <scope>NUCLEOTIDE SEQUENCE</scope>
    <source>
        <strain evidence="14">FACHB-1375</strain>
    </source>
</reference>
<evidence type="ECO:0000256" key="11">
    <source>
        <dbReference type="ARBA" id="ARBA00023136"/>
    </source>
</evidence>
<feature type="transmembrane region" description="Helical" evidence="12">
    <location>
        <begin position="6"/>
        <end position="27"/>
    </location>
</feature>
<evidence type="ECO:0000256" key="8">
    <source>
        <dbReference type="ARBA" id="ARBA00022833"/>
    </source>
</evidence>
<reference evidence="14" key="1">
    <citation type="journal article" date="2015" name="ISME J.">
        <title>Draft Genome Sequence of Streptomyces incarnatus NRRL8089, which Produces the Nucleoside Antibiotic Sinefungin.</title>
        <authorList>
            <person name="Oshima K."/>
            <person name="Hattori M."/>
            <person name="Shimizu H."/>
            <person name="Fukuda K."/>
            <person name="Nemoto M."/>
            <person name="Inagaki K."/>
            <person name="Tamura T."/>
        </authorList>
    </citation>
    <scope>NUCLEOTIDE SEQUENCE</scope>
    <source>
        <strain evidence="14">FACHB-1375</strain>
    </source>
</reference>
<organism evidence="14 15">
    <name type="scientific">Aerosakkonema funiforme FACHB-1375</name>
    <dbReference type="NCBI Taxonomy" id="2949571"/>
    <lineage>
        <taxon>Bacteria</taxon>
        <taxon>Bacillati</taxon>
        <taxon>Cyanobacteriota</taxon>
        <taxon>Cyanophyceae</taxon>
        <taxon>Oscillatoriophycideae</taxon>
        <taxon>Aerosakkonematales</taxon>
        <taxon>Aerosakkonemataceae</taxon>
        <taxon>Aerosakkonema</taxon>
    </lineage>
</organism>
<keyword evidence="5 12" id="KW-0812">Transmembrane</keyword>
<dbReference type="GO" id="GO:0016020">
    <property type="term" value="C:membrane"/>
    <property type="evidence" value="ECO:0007669"/>
    <property type="project" value="UniProtKB-SubCell"/>
</dbReference>
<dbReference type="Pfam" id="PF02163">
    <property type="entry name" value="Peptidase_M50"/>
    <property type="match status" value="1"/>
</dbReference>
<evidence type="ECO:0000256" key="6">
    <source>
        <dbReference type="ARBA" id="ARBA00022723"/>
    </source>
</evidence>
<evidence type="ECO:0000313" key="14">
    <source>
        <dbReference type="EMBL" id="MBD2185458.1"/>
    </source>
</evidence>
<dbReference type="GO" id="GO:0046872">
    <property type="term" value="F:metal ion binding"/>
    <property type="evidence" value="ECO:0007669"/>
    <property type="project" value="UniProtKB-KW"/>
</dbReference>
<keyword evidence="9 12" id="KW-1133">Transmembrane helix</keyword>
<keyword evidence="11 12" id="KW-0472">Membrane</keyword>
<evidence type="ECO:0000256" key="12">
    <source>
        <dbReference type="SAM" id="Phobius"/>
    </source>
</evidence>
<evidence type="ECO:0000256" key="9">
    <source>
        <dbReference type="ARBA" id="ARBA00022989"/>
    </source>
</evidence>
<keyword evidence="7" id="KW-0378">Hydrolase</keyword>
<feature type="transmembrane region" description="Helical" evidence="12">
    <location>
        <begin position="422"/>
        <end position="439"/>
    </location>
</feature>
<dbReference type="EMBL" id="JACJPW010000122">
    <property type="protein sequence ID" value="MBD2185458.1"/>
    <property type="molecule type" value="Genomic_DNA"/>
</dbReference>
<evidence type="ECO:0000256" key="3">
    <source>
        <dbReference type="ARBA" id="ARBA00007931"/>
    </source>
</evidence>
<evidence type="ECO:0000256" key="5">
    <source>
        <dbReference type="ARBA" id="ARBA00022692"/>
    </source>
</evidence>
<feature type="domain" description="Peptidase M50" evidence="13">
    <location>
        <begin position="297"/>
        <end position="366"/>
    </location>
</feature>
<comment type="caution">
    <text evidence="14">The sequence shown here is derived from an EMBL/GenBank/DDBJ whole genome shotgun (WGS) entry which is preliminary data.</text>
</comment>
<feature type="transmembrane region" description="Helical" evidence="12">
    <location>
        <begin position="528"/>
        <end position="551"/>
    </location>
</feature>
<feature type="transmembrane region" description="Helical" evidence="12">
    <location>
        <begin position="318"/>
        <end position="337"/>
    </location>
</feature>
<dbReference type="PANTHER" id="PTHR39188:SF3">
    <property type="entry name" value="STAGE IV SPORULATION PROTEIN FB"/>
    <property type="match status" value="1"/>
</dbReference>
<feature type="transmembrane region" description="Helical" evidence="12">
    <location>
        <begin position="381"/>
        <end position="401"/>
    </location>
</feature>
<evidence type="ECO:0000313" key="15">
    <source>
        <dbReference type="Proteomes" id="UP000641646"/>
    </source>
</evidence>
<dbReference type="Proteomes" id="UP000641646">
    <property type="component" value="Unassembled WGS sequence"/>
</dbReference>
<keyword evidence="10" id="KW-0482">Metalloprotease</keyword>
<protein>
    <submittedName>
        <fullName evidence="14">Peptidase M50</fullName>
    </submittedName>
</protein>
<evidence type="ECO:0000256" key="4">
    <source>
        <dbReference type="ARBA" id="ARBA00022670"/>
    </source>
</evidence>
<proteinExistence type="inferred from homology"/>
<evidence type="ECO:0000256" key="7">
    <source>
        <dbReference type="ARBA" id="ARBA00022801"/>
    </source>
</evidence>
<evidence type="ECO:0000256" key="10">
    <source>
        <dbReference type="ARBA" id="ARBA00023049"/>
    </source>
</evidence>